<reference evidence="2 3" key="1">
    <citation type="submission" date="2021-04" db="EMBL/GenBank/DDBJ databases">
        <title>Description of novel Flavobacterium sp. F-328.</title>
        <authorList>
            <person name="Saticioglu I.B."/>
        </authorList>
    </citation>
    <scope>NUCLEOTIDE SEQUENCE [LARGE SCALE GENOMIC DNA]</scope>
    <source>
        <strain evidence="2 3">F-328</strain>
    </source>
</reference>
<evidence type="ECO:0000313" key="3">
    <source>
        <dbReference type="Proteomes" id="UP000679008"/>
    </source>
</evidence>
<feature type="transmembrane region" description="Helical" evidence="1">
    <location>
        <begin position="7"/>
        <end position="25"/>
    </location>
</feature>
<keyword evidence="3" id="KW-1185">Reference proteome</keyword>
<name>A0ABS5D654_9FLAO</name>
<comment type="caution">
    <text evidence="2">The sequence shown here is derived from an EMBL/GenBank/DDBJ whole genome shotgun (WGS) entry which is preliminary data.</text>
</comment>
<accession>A0ABS5D654</accession>
<keyword evidence="1" id="KW-0812">Transmembrane</keyword>
<protein>
    <submittedName>
        <fullName evidence="2">DUF2809 domain-containing protein</fullName>
    </submittedName>
</protein>
<feature type="transmembrane region" description="Helical" evidence="1">
    <location>
        <begin position="56"/>
        <end position="76"/>
    </location>
</feature>
<gene>
    <name evidence="2" type="ORF">KBJ98_12120</name>
</gene>
<proteinExistence type="predicted"/>
<dbReference type="EMBL" id="JAGPXB010000012">
    <property type="protein sequence ID" value="MBQ0909451.1"/>
    <property type="molecule type" value="Genomic_DNA"/>
</dbReference>
<dbReference type="Proteomes" id="UP000679008">
    <property type="component" value="Unassembled WGS sequence"/>
</dbReference>
<sequence>MIPSRKSYLVVAMATILLGLCSRVFSVVPLFVGDLLYAVLIYFIFRFFFTTQTAVVIAIMSLFFCFAIETLQLVRWNWLLQIRGTAVGRLVLGQDFLFADLIAYTFGVLLAVVFERVVLERSSNGIDKLLK</sequence>
<evidence type="ECO:0000256" key="1">
    <source>
        <dbReference type="SAM" id="Phobius"/>
    </source>
</evidence>
<organism evidence="2 3">
    <name type="scientific">Flavobacterium erciyesense</name>
    <dbReference type="NCBI Taxonomy" id="2825842"/>
    <lineage>
        <taxon>Bacteria</taxon>
        <taxon>Pseudomonadati</taxon>
        <taxon>Bacteroidota</taxon>
        <taxon>Flavobacteriia</taxon>
        <taxon>Flavobacteriales</taxon>
        <taxon>Flavobacteriaceae</taxon>
        <taxon>Flavobacterium</taxon>
    </lineage>
</organism>
<dbReference type="Pfam" id="PF10990">
    <property type="entry name" value="DUF2809"/>
    <property type="match status" value="1"/>
</dbReference>
<dbReference type="InterPro" id="IPR021257">
    <property type="entry name" value="DUF2809"/>
</dbReference>
<keyword evidence="1" id="KW-0472">Membrane</keyword>
<feature type="transmembrane region" description="Helical" evidence="1">
    <location>
        <begin position="96"/>
        <end position="114"/>
    </location>
</feature>
<keyword evidence="1" id="KW-1133">Transmembrane helix</keyword>
<evidence type="ECO:0000313" key="2">
    <source>
        <dbReference type="EMBL" id="MBQ0909451.1"/>
    </source>
</evidence>
<feature type="transmembrane region" description="Helical" evidence="1">
    <location>
        <begin position="31"/>
        <end position="49"/>
    </location>
</feature>